<dbReference type="InterPro" id="IPR011050">
    <property type="entry name" value="Pectin_lyase_fold/virulence"/>
</dbReference>
<dbReference type="Pfam" id="PF16315">
    <property type="entry name" value="DUF4955"/>
    <property type="match status" value="1"/>
</dbReference>
<protein>
    <submittedName>
        <fullName evidence="3">Pectate lyase-like protein</fullName>
    </submittedName>
</protein>
<keyword evidence="4" id="KW-1185">Reference proteome</keyword>
<dbReference type="SUPFAM" id="SSF51126">
    <property type="entry name" value="Pectin lyase-like"/>
    <property type="match status" value="1"/>
</dbReference>
<evidence type="ECO:0000313" key="3">
    <source>
        <dbReference type="EMBL" id="PTQ93960.1"/>
    </source>
</evidence>
<dbReference type="Gene3D" id="2.160.20.10">
    <property type="entry name" value="Single-stranded right-handed beta-helix, Pectin lyase-like"/>
    <property type="match status" value="2"/>
</dbReference>
<dbReference type="Proteomes" id="UP000244168">
    <property type="component" value="Unassembled WGS sequence"/>
</dbReference>
<dbReference type="InterPro" id="IPR012334">
    <property type="entry name" value="Pectin_lyas_fold"/>
</dbReference>
<organism evidence="3 4">
    <name type="scientific">Mucilaginibacter yixingensis</name>
    <dbReference type="NCBI Taxonomy" id="1295612"/>
    <lineage>
        <taxon>Bacteria</taxon>
        <taxon>Pseudomonadati</taxon>
        <taxon>Bacteroidota</taxon>
        <taxon>Sphingobacteriia</taxon>
        <taxon>Sphingobacteriales</taxon>
        <taxon>Sphingobacteriaceae</taxon>
        <taxon>Mucilaginibacter</taxon>
    </lineage>
</organism>
<dbReference type="InterPro" id="IPR024535">
    <property type="entry name" value="RHGA/B-epi-like_pectate_lyase"/>
</dbReference>
<evidence type="ECO:0000313" key="4">
    <source>
        <dbReference type="Proteomes" id="UP000244168"/>
    </source>
</evidence>
<dbReference type="GO" id="GO:0016829">
    <property type="term" value="F:lyase activity"/>
    <property type="evidence" value="ECO:0007669"/>
    <property type="project" value="UniProtKB-KW"/>
</dbReference>
<name>A0A2T5J5Y3_9SPHI</name>
<dbReference type="InterPro" id="IPR032532">
    <property type="entry name" value="DUF4955"/>
</dbReference>
<accession>A0A2T5J5Y3</accession>
<dbReference type="RefSeq" id="WP_107830249.1">
    <property type="nucleotide sequence ID" value="NZ_CP160205.1"/>
</dbReference>
<feature type="domain" description="DUF4955" evidence="2">
    <location>
        <begin position="373"/>
        <end position="517"/>
    </location>
</feature>
<dbReference type="Pfam" id="PF12708">
    <property type="entry name" value="Pect-lyase_RHGA_epim"/>
    <property type="match status" value="1"/>
</dbReference>
<reference evidence="3 4" key="1">
    <citation type="submission" date="2018-04" db="EMBL/GenBank/DDBJ databases">
        <title>Genomic Encyclopedia of Archaeal and Bacterial Type Strains, Phase II (KMG-II): from individual species to whole genera.</title>
        <authorList>
            <person name="Goeker M."/>
        </authorList>
    </citation>
    <scope>NUCLEOTIDE SEQUENCE [LARGE SCALE GENOMIC DNA]</scope>
    <source>
        <strain evidence="3 4">DSM 26809</strain>
    </source>
</reference>
<sequence>MYKFLKNVGCFLSGCLISQSIHAQNAQPSQLFELYKQDKSKSVLPDFSYVGYHCGEKPVPEITNYKVFNVVDFGARPNDDVSDKKAIQAAINAANSNGSGIVFFPKGRFLVNDDSTLTKGIVSKGSRIIFRGSGSGPGGTELFMKAMMVPQDPKRMWTGRPMFTFTAKGTDTQIGQIAKNANVGDFDLKLSTTDHLQAGDWIAIKLLDNAPELVSAALAPGKANPAWKYIIEQGVDVCMYYQVKAISNGYITLHAPLAYPIDIKYKWSVYKFANAEEVGIENIAFAGNWKQKFVHHRSWKDDSGFNLLSFSHCTNSWMKNCRFTDCNIAAMVSQSANVTVMDCVITGNGGHEAIGSNHSTNVLLANLKDEASQWHAFGVQHGSVNTVLWHCSYPSTTCFEAHASQPINSLFDNTTGGFMSGRQGGAVENLPNHMGGLVLWNYTQTNNPVKDFDFAPSNDVWFKMVNPIVVGFTSKGSSFKKGQPGYFESIGQKVSPASLYEAQLELRLKKVPDWLKQH</sequence>
<evidence type="ECO:0000259" key="2">
    <source>
        <dbReference type="Pfam" id="PF16315"/>
    </source>
</evidence>
<dbReference type="AlphaFoldDB" id="A0A2T5J5Y3"/>
<comment type="caution">
    <text evidence="3">The sequence shown here is derived from an EMBL/GenBank/DDBJ whole genome shotgun (WGS) entry which is preliminary data.</text>
</comment>
<proteinExistence type="predicted"/>
<dbReference type="EMBL" id="QAOQ01000007">
    <property type="protein sequence ID" value="PTQ93960.1"/>
    <property type="molecule type" value="Genomic_DNA"/>
</dbReference>
<feature type="domain" description="Rhamnogalacturonase A/B/Epimerase-like pectate lyase" evidence="1">
    <location>
        <begin position="68"/>
        <end position="122"/>
    </location>
</feature>
<gene>
    <name evidence="3" type="ORF">C8P68_10717</name>
</gene>
<dbReference type="OrthoDB" id="188639at2"/>
<evidence type="ECO:0000259" key="1">
    <source>
        <dbReference type="Pfam" id="PF12708"/>
    </source>
</evidence>
<keyword evidence="3" id="KW-0456">Lyase</keyword>